<comment type="caution">
    <text evidence="1">The sequence shown here is derived from an EMBL/GenBank/DDBJ whole genome shotgun (WGS) entry which is preliminary data.</text>
</comment>
<protein>
    <submittedName>
        <fullName evidence="1">Uncharacterized protein</fullName>
    </submittedName>
</protein>
<keyword evidence="2" id="KW-1185">Reference proteome</keyword>
<reference evidence="1 2" key="1">
    <citation type="submission" date="2018-10" db="EMBL/GenBank/DDBJ databases">
        <authorList>
            <person name="Ekblom R."/>
            <person name="Jareborg N."/>
        </authorList>
    </citation>
    <scope>NUCLEOTIDE SEQUENCE [LARGE SCALE GENOMIC DNA]</scope>
    <source>
        <tissue evidence="1">Muscle</tissue>
    </source>
</reference>
<accession>A0A9X9LR94</accession>
<name>A0A9X9LR94_GULGU</name>
<dbReference type="AlphaFoldDB" id="A0A9X9LR94"/>
<dbReference type="Proteomes" id="UP000269945">
    <property type="component" value="Unassembled WGS sequence"/>
</dbReference>
<proteinExistence type="predicted"/>
<dbReference type="EMBL" id="CYRY02012703">
    <property type="protein sequence ID" value="VCW83197.1"/>
    <property type="molecule type" value="Genomic_DNA"/>
</dbReference>
<sequence>MQHPIWKLGSRHNSVAVGLGQTSLSPSATWSLKMLGAITANRLAATHPQCHRSEHKPPRKQM</sequence>
<gene>
    <name evidence="1" type="ORF">BN2614_LOCUS2</name>
</gene>
<evidence type="ECO:0000313" key="1">
    <source>
        <dbReference type="EMBL" id="VCW83197.1"/>
    </source>
</evidence>
<evidence type="ECO:0000313" key="2">
    <source>
        <dbReference type="Proteomes" id="UP000269945"/>
    </source>
</evidence>
<organism evidence="1 2">
    <name type="scientific">Gulo gulo</name>
    <name type="common">Wolverine</name>
    <name type="synonym">Gluton</name>
    <dbReference type="NCBI Taxonomy" id="48420"/>
    <lineage>
        <taxon>Eukaryota</taxon>
        <taxon>Metazoa</taxon>
        <taxon>Chordata</taxon>
        <taxon>Craniata</taxon>
        <taxon>Vertebrata</taxon>
        <taxon>Euteleostomi</taxon>
        <taxon>Mammalia</taxon>
        <taxon>Eutheria</taxon>
        <taxon>Laurasiatheria</taxon>
        <taxon>Carnivora</taxon>
        <taxon>Caniformia</taxon>
        <taxon>Musteloidea</taxon>
        <taxon>Mustelidae</taxon>
        <taxon>Guloninae</taxon>
        <taxon>Gulo</taxon>
    </lineage>
</organism>